<dbReference type="InterPro" id="IPR038765">
    <property type="entry name" value="Papain-like_cys_pep_sf"/>
</dbReference>
<feature type="domain" description="Peptidase C1A papain C-terminal" evidence="9">
    <location>
        <begin position="79"/>
        <end position="329"/>
    </location>
</feature>
<keyword evidence="2" id="KW-0645">Protease</keyword>
<comment type="similarity">
    <text evidence="1">Belongs to the peptidase C1 family.</text>
</comment>
<keyword evidence="5" id="KW-0788">Thiol protease</keyword>
<accession>A0A6P7G893</accession>
<evidence type="ECO:0000256" key="3">
    <source>
        <dbReference type="ARBA" id="ARBA00022729"/>
    </source>
</evidence>
<dbReference type="InterPro" id="IPR013128">
    <property type="entry name" value="Peptidase_C1A"/>
</dbReference>
<evidence type="ECO:0000313" key="10">
    <source>
        <dbReference type="RefSeq" id="XP_028145274.1"/>
    </source>
</evidence>
<dbReference type="Pfam" id="PF00112">
    <property type="entry name" value="Peptidase_C1"/>
    <property type="match status" value="1"/>
</dbReference>
<reference evidence="10" key="1">
    <citation type="submission" date="2025-08" db="UniProtKB">
        <authorList>
            <consortium name="RefSeq"/>
        </authorList>
    </citation>
    <scope>IDENTIFICATION</scope>
    <source>
        <tissue evidence="10">Whole insect</tissue>
    </source>
</reference>
<evidence type="ECO:0000256" key="1">
    <source>
        <dbReference type="ARBA" id="ARBA00008455"/>
    </source>
</evidence>
<dbReference type="InParanoid" id="A0A6P7G893"/>
<keyword evidence="7" id="KW-1015">Disulfide bond</keyword>
<dbReference type="GO" id="GO:0006508">
    <property type="term" value="P:proteolysis"/>
    <property type="evidence" value="ECO:0007669"/>
    <property type="project" value="UniProtKB-KW"/>
</dbReference>
<keyword evidence="6" id="KW-0865">Zymogen</keyword>
<dbReference type="Gene3D" id="3.90.70.10">
    <property type="entry name" value="Cysteine proteinases"/>
    <property type="match status" value="1"/>
</dbReference>
<dbReference type="PROSITE" id="PS00640">
    <property type="entry name" value="THIOL_PROTEASE_ASN"/>
    <property type="match status" value="1"/>
</dbReference>
<dbReference type="SUPFAM" id="SSF54001">
    <property type="entry name" value="Cysteine proteinases"/>
    <property type="match status" value="1"/>
</dbReference>
<keyword evidence="4" id="KW-0378">Hydrolase</keyword>
<dbReference type="GO" id="GO:0004197">
    <property type="term" value="F:cysteine-type endopeptidase activity"/>
    <property type="evidence" value="ECO:0007669"/>
    <property type="project" value="InterPro"/>
</dbReference>
<dbReference type="PRINTS" id="PR00705">
    <property type="entry name" value="PAPAIN"/>
</dbReference>
<dbReference type="InterPro" id="IPR012599">
    <property type="entry name" value="Propeptide_C1A"/>
</dbReference>
<dbReference type="PROSITE" id="PS00639">
    <property type="entry name" value="THIOL_PROTEASE_HIS"/>
    <property type="match status" value="1"/>
</dbReference>
<dbReference type="SMART" id="SM00645">
    <property type="entry name" value="Pept_C1"/>
    <property type="match status" value="1"/>
</dbReference>
<dbReference type="AlphaFoldDB" id="A0A6P7G893"/>
<evidence type="ECO:0000256" key="6">
    <source>
        <dbReference type="ARBA" id="ARBA00023145"/>
    </source>
</evidence>
<evidence type="ECO:0000256" key="5">
    <source>
        <dbReference type="ARBA" id="ARBA00022807"/>
    </source>
</evidence>
<protein>
    <submittedName>
        <fullName evidence="10">Cathepsin B-like</fullName>
    </submittedName>
</protein>
<name>A0A6P7G893_DIAVI</name>
<evidence type="ECO:0000259" key="9">
    <source>
        <dbReference type="SMART" id="SM00645"/>
    </source>
</evidence>
<proteinExistence type="inferred from homology"/>
<organism evidence="10">
    <name type="scientific">Diabrotica virgifera virgifera</name>
    <name type="common">western corn rootworm</name>
    <dbReference type="NCBI Taxonomy" id="50390"/>
    <lineage>
        <taxon>Eukaryota</taxon>
        <taxon>Metazoa</taxon>
        <taxon>Ecdysozoa</taxon>
        <taxon>Arthropoda</taxon>
        <taxon>Hexapoda</taxon>
        <taxon>Insecta</taxon>
        <taxon>Pterygota</taxon>
        <taxon>Neoptera</taxon>
        <taxon>Endopterygota</taxon>
        <taxon>Coleoptera</taxon>
        <taxon>Polyphaga</taxon>
        <taxon>Cucujiformia</taxon>
        <taxon>Chrysomeloidea</taxon>
        <taxon>Chrysomelidae</taxon>
        <taxon>Galerucinae</taxon>
        <taxon>Diabroticina</taxon>
        <taxon>Diabroticites</taxon>
        <taxon>Diabrotica</taxon>
    </lineage>
</organism>
<keyword evidence="3 8" id="KW-0732">Signal</keyword>
<dbReference type="InterPro" id="IPR025661">
    <property type="entry name" value="Pept_asp_AS"/>
</dbReference>
<dbReference type="FunFam" id="3.90.70.10:FF:000031">
    <property type="entry name" value="Cathepsin B"/>
    <property type="match status" value="1"/>
</dbReference>
<dbReference type="CDD" id="cd02620">
    <property type="entry name" value="Peptidase_C1A_CathepsinB"/>
    <property type="match status" value="1"/>
</dbReference>
<gene>
    <name evidence="10" type="primary">LOC114338846</name>
</gene>
<evidence type="ECO:0000256" key="2">
    <source>
        <dbReference type="ARBA" id="ARBA00022670"/>
    </source>
</evidence>
<evidence type="ECO:0000256" key="4">
    <source>
        <dbReference type="ARBA" id="ARBA00022801"/>
    </source>
</evidence>
<dbReference type="InterPro" id="IPR000169">
    <property type="entry name" value="Pept_cys_AS"/>
</dbReference>
<dbReference type="Pfam" id="PF08127">
    <property type="entry name" value="Propeptide_C1"/>
    <property type="match status" value="1"/>
</dbReference>
<feature type="signal peptide" evidence="8">
    <location>
        <begin position="1"/>
        <end position="16"/>
    </location>
</feature>
<feature type="chain" id="PRO_5027879940" evidence="8">
    <location>
        <begin position="17"/>
        <end position="331"/>
    </location>
</feature>
<evidence type="ECO:0000256" key="7">
    <source>
        <dbReference type="ARBA" id="ARBA00023157"/>
    </source>
</evidence>
<evidence type="ECO:0000256" key="8">
    <source>
        <dbReference type="SAM" id="SignalP"/>
    </source>
</evidence>
<dbReference type="PANTHER" id="PTHR12411">
    <property type="entry name" value="CYSTEINE PROTEASE FAMILY C1-RELATED"/>
    <property type="match status" value="1"/>
</dbReference>
<dbReference type="PROSITE" id="PS00139">
    <property type="entry name" value="THIOL_PROTEASE_CYS"/>
    <property type="match status" value="1"/>
</dbReference>
<dbReference type="InterPro" id="IPR025660">
    <property type="entry name" value="Pept_his_AS"/>
</dbReference>
<sequence>MKAAFIITLLLPVVLSYKGSPNPLSNEFINYINSKQSTWVAGKNFDENLSIQEIKNLLGAKTERLGVAKEFLHSENIQVPDSFDARENWKECSDVISTVADQSSCGSCWAVAAASAMSDRRCIASEGRRQVPVSAENLLSCCGTCGDGCNGGYPIMAWVYWQQNGISTGGLYDSNQGCQTYSLQPCEHHSNGTKVQCSTLHYDTPSCKKQCDDPTLNYKSELTFASGPAHYFKSVANIQKEIVKNGPVEATFDVYSDFLNYKSGVYQHVAGSYVGGHAVRILGWGEENGVAYWLVANSWNEDWGDKGLFKILRGESECGFEDGVVAAPAYG</sequence>
<dbReference type="InterPro" id="IPR000668">
    <property type="entry name" value="Peptidase_C1A_C"/>
</dbReference>
<dbReference type="RefSeq" id="XP_028145274.1">
    <property type="nucleotide sequence ID" value="XM_028289473.1"/>
</dbReference>